<name>A0A8I1IYZ6_PAEPO</name>
<protein>
    <submittedName>
        <fullName evidence="2">Uncharacterized protein</fullName>
    </submittedName>
</protein>
<dbReference type="EMBL" id="JAEHFQ010000012">
    <property type="protein sequence ID" value="MBM0635300.1"/>
    <property type="molecule type" value="Genomic_DNA"/>
</dbReference>
<proteinExistence type="predicted"/>
<gene>
    <name evidence="2" type="ORF">JDW19_19515</name>
</gene>
<dbReference type="Proteomes" id="UP000650605">
    <property type="component" value="Unassembled WGS sequence"/>
</dbReference>
<organism evidence="2 3">
    <name type="scientific">Paenibacillus polymyxa</name>
    <name type="common">Bacillus polymyxa</name>
    <dbReference type="NCBI Taxonomy" id="1406"/>
    <lineage>
        <taxon>Bacteria</taxon>
        <taxon>Bacillati</taxon>
        <taxon>Bacillota</taxon>
        <taxon>Bacilli</taxon>
        <taxon>Bacillales</taxon>
        <taxon>Paenibacillaceae</taxon>
        <taxon>Paenibacillus</taxon>
    </lineage>
</organism>
<accession>A0A8I1IYZ6</accession>
<dbReference type="AlphaFoldDB" id="A0A8I1IYZ6"/>
<evidence type="ECO:0000256" key="1">
    <source>
        <dbReference type="SAM" id="MobiDB-lite"/>
    </source>
</evidence>
<reference evidence="2" key="1">
    <citation type="submission" date="2020-12" db="EMBL/GenBank/DDBJ databases">
        <title>Paenibacillus polymyxa LMG 27872: a double-edged sword.</title>
        <authorList>
            <person name="Langendries S."/>
            <person name="Garcia Mendez S."/>
            <person name="Beirinckx S."/>
            <person name="Viaene T."/>
            <person name="Baeyen S."/>
            <person name="Goeminne G."/>
            <person name="Willems A."/>
            <person name="Debode J."/>
            <person name="Goormachtig S."/>
        </authorList>
    </citation>
    <scope>NUCLEOTIDE SEQUENCE</scope>
    <source>
        <strain evidence="2">LMG 27872</strain>
    </source>
</reference>
<feature type="region of interest" description="Disordered" evidence="1">
    <location>
        <begin position="1"/>
        <end position="31"/>
    </location>
</feature>
<feature type="compositionally biased region" description="Basic and acidic residues" evidence="1">
    <location>
        <begin position="1"/>
        <end position="10"/>
    </location>
</feature>
<sequence length="59" mass="6491">MSGLDDRYRGDGYAASGYRREQAPTGPEASGIQIHSRCWADESHPYNTKTGGIFLFPQA</sequence>
<evidence type="ECO:0000313" key="3">
    <source>
        <dbReference type="Proteomes" id="UP000650605"/>
    </source>
</evidence>
<comment type="caution">
    <text evidence="2">The sequence shown here is derived from an EMBL/GenBank/DDBJ whole genome shotgun (WGS) entry which is preliminary data.</text>
</comment>
<dbReference type="RefSeq" id="WP_165149502.1">
    <property type="nucleotide sequence ID" value="NZ_JAEHFQ010000012.1"/>
</dbReference>
<evidence type="ECO:0000313" key="2">
    <source>
        <dbReference type="EMBL" id="MBM0635300.1"/>
    </source>
</evidence>